<sequence length="66" mass="7153">MQCLSQVTGSSLFNRQSCSKAGEEDTLYGALLRLESLHTESRACGYVMLSRGVFSHVGSQPMVKLG</sequence>
<organism evidence="1 2">
    <name type="scientific">Apiospora marii</name>
    <dbReference type="NCBI Taxonomy" id="335849"/>
    <lineage>
        <taxon>Eukaryota</taxon>
        <taxon>Fungi</taxon>
        <taxon>Dikarya</taxon>
        <taxon>Ascomycota</taxon>
        <taxon>Pezizomycotina</taxon>
        <taxon>Sordariomycetes</taxon>
        <taxon>Xylariomycetidae</taxon>
        <taxon>Amphisphaeriales</taxon>
        <taxon>Apiosporaceae</taxon>
        <taxon>Apiospora</taxon>
    </lineage>
</organism>
<evidence type="ECO:0000313" key="2">
    <source>
        <dbReference type="Proteomes" id="UP001396898"/>
    </source>
</evidence>
<reference evidence="1 2" key="1">
    <citation type="submission" date="2023-01" db="EMBL/GenBank/DDBJ databases">
        <title>Analysis of 21 Apiospora genomes using comparative genomics revels a genus with tremendous synthesis potential of carbohydrate active enzymes and secondary metabolites.</title>
        <authorList>
            <person name="Sorensen T."/>
        </authorList>
    </citation>
    <scope>NUCLEOTIDE SEQUENCE [LARGE SCALE GENOMIC DNA]</scope>
    <source>
        <strain evidence="1 2">CBS 20057</strain>
    </source>
</reference>
<gene>
    <name evidence="1" type="ORF">PG991_009632</name>
</gene>
<accession>A0ABR1RG52</accession>
<protein>
    <submittedName>
        <fullName evidence="1">Uncharacterized protein</fullName>
    </submittedName>
</protein>
<dbReference type="Proteomes" id="UP001396898">
    <property type="component" value="Unassembled WGS sequence"/>
</dbReference>
<proteinExistence type="predicted"/>
<comment type="caution">
    <text evidence="1">The sequence shown here is derived from an EMBL/GenBank/DDBJ whole genome shotgun (WGS) entry which is preliminary data.</text>
</comment>
<dbReference type="EMBL" id="JAQQWI010000015">
    <property type="protein sequence ID" value="KAK8012257.1"/>
    <property type="molecule type" value="Genomic_DNA"/>
</dbReference>
<keyword evidence="2" id="KW-1185">Reference proteome</keyword>
<name>A0ABR1RG52_9PEZI</name>
<evidence type="ECO:0000313" key="1">
    <source>
        <dbReference type="EMBL" id="KAK8012257.1"/>
    </source>
</evidence>